<feature type="transmembrane region" description="Helical" evidence="14">
    <location>
        <begin position="174"/>
        <end position="196"/>
    </location>
</feature>
<dbReference type="Proteomes" id="UP001623592">
    <property type="component" value="Unassembled WGS sequence"/>
</dbReference>
<evidence type="ECO:0000256" key="7">
    <source>
        <dbReference type="ARBA" id="ARBA00022795"/>
    </source>
</evidence>
<dbReference type="RefSeq" id="WP_406788272.1">
    <property type="nucleotide sequence ID" value="NZ_JBJIAA010000011.1"/>
</dbReference>
<dbReference type="Pfam" id="PF01311">
    <property type="entry name" value="Bac_export_1"/>
    <property type="match status" value="1"/>
</dbReference>
<dbReference type="InterPro" id="IPR006136">
    <property type="entry name" value="FlhB"/>
</dbReference>
<evidence type="ECO:0000256" key="5">
    <source>
        <dbReference type="ARBA" id="ARBA00022475"/>
    </source>
</evidence>
<feature type="transmembrane region" description="Helical" evidence="14">
    <location>
        <begin position="208"/>
        <end position="232"/>
    </location>
</feature>
<sequence>MNIVYFTSLFLVFLRVLSFFIALEVIFPKSFPNIAKVMLSMAIAFCVIPYINLSNATVFNNGLLYTWQCICEVITGIILGFFANLTFMCVRIGGQFLDFQIGFSMMTSYDPSTQTNASLMERLFNMFSVVLYFAIDGHTMLIKELVNSFNSVKLGTFVVNSQSVMVSFDVFTQFFIIGMKIALPVILVLLIADLVLGLMSRTVPQLNVMILGIPIKILIGLICVIMTLPVMIKFMVSSFNALPDIYKGFYKLIPAAFIFADSDKTEKATPRKLGKAREKGQVPRSKDVTVAITLIAITGILTAFGDKAFQNLKDMMYTFFSNYITASLTELGLKSVLAFSIVNFLKVVLVFIVPIMIFGVAGSIIQTGFMHTTEPLKPSLSKINPIAGFKRMFSMRTIVELFKDIVVVSIAGFVGYNFFMSNYSDIFQLNNLIINYIPHAYLSYVLDIFRRMSLVMIIIAIADFAYQKYKFSNDMKMTKQEVKDEFKQDEGDPEVKGKRKQRMREIISRTMMNKVPDATVVITNPTHIAVALKYEKGVDGAPVVVAKGVDRTALKIKEIASDNDVPIVENKPLARLIFSEVDIDEAIPAQMYQAVAEILAFVYKLKKKR</sequence>
<dbReference type="InterPro" id="IPR006303">
    <property type="entry name" value="FliR"/>
</dbReference>
<accession>A0ABW8THH2</accession>
<evidence type="ECO:0000256" key="8">
    <source>
        <dbReference type="ARBA" id="ARBA00022927"/>
    </source>
</evidence>
<keyword evidence="8" id="KW-0653">Protein transport</keyword>
<feature type="transmembrane region" description="Helical" evidence="14">
    <location>
        <begin position="123"/>
        <end position="142"/>
    </location>
</feature>
<organism evidence="15 16">
    <name type="scientific">Clostridium neuense</name>
    <dbReference type="NCBI Taxonomy" id="1728934"/>
    <lineage>
        <taxon>Bacteria</taxon>
        <taxon>Bacillati</taxon>
        <taxon>Bacillota</taxon>
        <taxon>Clostridia</taxon>
        <taxon>Eubacteriales</taxon>
        <taxon>Clostridiaceae</taxon>
        <taxon>Clostridium</taxon>
    </lineage>
</organism>
<evidence type="ECO:0000256" key="13">
    <source>
        <dbReference type="NCBIfam" id="TIGR01400"/>
    </source>
</evidence>
<comment type="similarity">
    <text evidence="2 14">Belongs to the FliR/MopE/SpaR family.</text>
</comment>
<feature type="transmembrane region" description="Helical" evidence="14">
    <location>
        <begin position="65"/>
        <end position="87"/>
    </location>
</feature>
<dbReference type="EMBL" id="JBJIAA010000011">
    <property type="protein sequence ID" value="MFL0251621.1"/>
    <property type="molecule type" value="Genomic_DNA"/>
</dbReference>
<reference evidence="15 16" key="1">
    <citation type="submission" date="2024-11" db="EMBL/GenBank/DDBJ databases">
        <authorList>
            <person name="Heng Y.C."/>
            <person name="Lim A.C.H."/>
            <person name="Lee J.K.Y."/>
            <person name="Kittelmann S."/>
        </authorList>
    </citation>
    <scope>NUCLEOTIDE SEQUENCE [LARGE SCALE GENOMIC DNA]</scope>
    <source>
        <strain evidence="15 16">WILCCON 0114</strain>
    </source>
</reference>
<evidence type="ECO:0000313" key="15">
    <source>
        <dbReference type="EMBL" id="MFL0251621.1"/>
    </source>
</evidence>
<evidence type="ECO:0000256" key="12">
    <source>
        <dbReference type="ARBA" id="ARBA00023225"/>
    </source>
</evidence>
<evidence type="ECO:0000313" key="16">
    <source>
        <dbReference type="Proteomes" id="UP001623592"/>
    </source>
</evidence>
<dbReference type="InterPro" id="IPR006135">
    <property type="entry name" value="T3SS_substrate_exporter"/>
</dbReference>
<dbReference type="Gene3D" id="6.10.250.2080">
    <property type="match status" value="1"/>
</dbReference>
<feature type="transmembrane region" description="Helical" evidence="14">
    <location>
        <begin position="34"/>
        <end position="53"/>
    </location>
</feature>
<keyword evidence="9 14" id="KW-1133">Transmembrane helix</keyword>
<evidence type="ECO:0000256" key="3">
    <source>
        <dbReference type="ARBA" id="ARBA00010690"/>
    </source>
</evidence>
<dbReference type="NCBIfam" id="TIGR01400">
    <property type="entry name" value="fliR"/>
    <property type="match status" value="1"/>
</dbReference>
<dbReference type="SUPFAM" id="SSF160544">
    <property type="entry name" value="EscU C-terminal domain-like"/>
    <property type="match status" value="1"/>
</dbReference>
<protein>
    <recommendedName>
        <fullName evidence="13 14">Flagellar biosynthetic protein FliR</fullName>
    </recommendedName>
</protein>
<evidence type="ECO:0000256" key="1">
    <source>
        <dbReference type="ARBA" id="ARBA00002578"/>
    </source>
</evidence>
<dbReference type="PANTHER" id="PTHR30531:SF12">
    <property type="entry name" value="FLAGELLAR BIOSYNTHETIC PROTEIN FLHB"/>
    <property type="match status" value="1"/>
</dbReference>
<evidence type="ECO:0000256" key="10">
    <source>
        <dbReference type="ARBA" id="ARBA00023136"/>
    </source>
</evidence>
<evidence type="ECO:0000256" key="2">
    <source>
        <dbReference type="ARBA" id="ARBA00009772"/>
    </source>
</evidence>
<keyword evidence="5 14" id="KW-1003">Cell membrane</keyword>
<dbReference type="Gene3D" id="3.40.1690.10">
    <property type="entry name" value="secretion proteins EscU"/>
    <property type="match status" value="1"/>
</dbReference>
<keyword evidence="10 14" id="KW-0472">Membrane</keyword>
<comment type="function">
    <text evidence="1 14">Role in flagellar biosynthesis.</text>
</comment>
<dbReference type="InterPro" id="IPR029025">
    <property type="entry name" value="T3SS_substrate_exporter_C"/>
</dbReference>
<dbReference type="InterPro" id="IPR002010">
    <property type="entry name" value="T3SS_IM_R"/>
</dbReference>
<comment type="similarity">
    <text evidence="3">Belongs to the type III secretion exporter family.</text>
</comment>
<evidence type="ECO:0000256" key="6">
    <source>
        <dbReference type="ARBA" id="ARBA00022692"/>
    </source>
</evidence>
<evidence type="ECO:0000256" key="9">
    <source>
        <dbReference type="ARBA" id="ARBA00022989"/>
    </source>
</evidence>
<keyword evidence="6 14" id="KW-0812">Transmembrane</keyword>
<dbReference type="NCBIfam" id="NF009411">
    <property type="entry name" value="PRK12772.1"/>
    <property type="match status" value="1"/>
</dbReference>
<dbReference type="PRINTS" id="PR00950">
    <property type="entry name" value="TYPE3IMSPROT"/>
</dbReference>
<keyword evidence="12" id="KW-1006">Bacterial flagellum protein export</keyword>
<evidence type="ECO:0000256" key="4">
    <source>
        <dbReference type="ARBA" id="ARBA00022448"/>
    </source>
</evidence>
<dbReference type="Pfam" id="PF01312">
    <property type="entry name" value="Bac_export_2"/>
    <property type="match status" value="1"/>
</dbReference>
<gene>
    <name evidence="15" type="ORF">ACJDT4_14455</name>
</gene>
<comment type="caution">
    <text evidence="15">The sequence shown here is derived from an EMBL/GenBank/DDBJ whole genome shotgun (WGS) entry which is preliminary data.</text>
</comment>
<keyword evidence="11 14" id="KW-0975">Bacterial flagellum</keyword>
<feature type="transmembrane region" description="Helical" evidence="14">
    <location>
        <begin position="288"/>
        <end position="305"/>
    </location>
</feature>
<feature type="transmembrane region" description="Helical" evidence="14">
    <location>
        <begin position="6"/>
        <end position="27"/>
    </location>
</feature>
<evidence type="ECO:0000256" key="11">
    <source>
        <dbReference type="ARBA" id="ARBA00023143"/>
    </source>
</evidence>
<keyword evidence="7" id="KW-1005">Bacterial flagellum biogenesis</keyword>
<feature type="transmembrane region" description="Helical" evidence="14">
    <location>
        <begin position="448"/>
        <end position="466"/>
    </location>
</feature>
<name>A0ABW8THH2_9CLOT</name>
<evidence type="ECO:0000256" key="14">
    <source>
        <dbReference type="RuleBase" id="RU362071"/>
    </source>
</evidence>
<feature type="transmembrane region" description="Helical" evidence="14">
    <location>
        <begin position="401"/>
        <end position="419"/>
    </location>
</feature>
<proteinExistence type="inferred from homology"/>
<keyword evidence="4" id="KW-0813">Transport</keyword>
<keyword evidence="16" id="KW-1185">Reference proteome</keyword>
<comment type="subcellular location">
    <subcellularLocation>
        <location evidence="14">Cell membrane</location>
        <topology evidence="14">Multi-pass membrane protein</topology>
    </subcellularLocation>
    <subcellularLocation>
        <location evidence="14">Bacterial flagellum basal body</location>
    </subcellularLocation>
</comment>
<dbReference type="NCBIfam" id="TIGR00328">
    <property type="entry name" value="flhB"/>
    <property type="match status" value="1"/>
</dbReference>
<dbReference type="PANTHER" id="PTHR30531">
    <property type="entry name" value="FLAGELLAR BIOSYNTHETIC PROTEIN FLHB"/>
    <property type="match status" value="1"/>
</dbReference>
<feature type="transmembrane region" description="Helical" evidence="14">
    <location>
        <begin position="347"/>
        <end position="369"/>
    </location>
</feature>